<proteinExistence type="predicted"/>
<evidence type="ECO:0000313" key="2">
    <source>
        <dbReference type="Proteomes" id="UP000304912"/>
    </source>
</evidence>
<reference evidence="1 2" key="1">
    <citation type="submission" date="2019-04" db="EMBL/GenBank/DDBJ databases">
        <title>Salinimonas iocasae sp. nov., a halophilic bacterium isolated from the outer tube casing of tubeworms in Okinawa Trough.</title>
        <authorList>
            <person name="Zhang H."/>
            <person name="Wang H."/>
            <person name="Li C."/>
        </authorList>
    </citation>
    <scope>NUCLEOTIDE SEQUENCE [LARGE SCALE GENOMIC DNA]</scope>
    <source>
        <strain evidence="1 2">KX18D6</strain>
    </source>
</reference>
<gene>
    <name evidence="1" type="ORF">FBQ74_07615</name>
</gene>
<dbReference type="EMBL" id="CP039852">
    <property type="protein sequence ID" value="QCZ93362.1"/>
    <property type="molecule type" value="Genomic_DNA"/>
</dbReference>
<dbReference type="RefSeq" id="WP_139756107.1">
    <property type="nucleotide sequence ID" value="NZ_CP039852.1"/>
</dbReference>
<accession>A0A5B7YCD1</accession>
<sequence length="117" mass="13474">MNKTFQKREKALVAALTRACETAKSWDSGFLWLTHTVRHNDFPDSLVITCVFSLDAELVAVKEQGIDKKLCVLIQKQMNDSGLVVKNVQRHMRMDSEESCLREDAGNWEKRLNKQCF</sequence>
<evidence type="ECO:0000313" key="1">
    <source>
        <dbReference type="EMBL" id="QCZ93362.1"/>
    </source>
</evidence>
<organism evidence="1 2">
    <name type="scientific">Salinimonas iocasae</name>
    <dbReference type="NCBI Taxonomy" id="2572577"/>
    <lineage>
        <taxon>Bacteria</taxon>
        <taxon>Pseudomonadati</taxon>
        <taxon>Pseudomonadota</taxon>
        <taxon>Gammaproteobacteria</taxon>
        <taxon>Alteromonadales</taxon>
        <taxon>Alteromonadaceae</taxon>
        <taxon>Alteromonas/Salinimonas group</taxon>
        <taxon>Salinimonas</taxon>
    </lineage>
</organism>
<keyword evidence="2" id="KW-1185">Reference proteome</keyword>
<name>A0A5B7YCD1_9ALTE</name>
<dbReference type="Proteomes" id="UP000304912">
    <property type="component" value="Chromosome"/>
</dbReference>
<protein>
    <submittedName>
        <fullName evidence="1">Fis family transcriptional regulator</fullName>
    </submittedName>
</protein>
<dbReference type="AlphaFoldDB" id="A0A5B7YCD1"/>
<dbReference type="KEGG" id="salk:FBQ74_07615"/>
<dbReference type="OrthoDB" id="6996126at2"/>